<dbReference type="AlphaFoldDB" id="W9H6Z7"/>
<dbReference type="PATRIC" id="fig|1385369.3.peg.2332"/>
<dbReference type="GO" id="GO:0016787">
    <property type="term" value="F:hydrolase activity"/>
    <property type="evidence" value="ECO:0007669"/>
    <property type="project" value="UniProtKB-KW"/>
</dbReference>
<dbReference type="InterPro" id="IPR023214">
    <property type="entry name" value="HAD_sf"/>
</dbReference>
<dbReference type="InterPro" id="IPR006439">
    <property type="entry name" value="HAD-SF_hydro_IA"/>
</dbReference>
<keyword evidence="3" id="KW-0460">Magnesium</keyword>
<proteinExistence type="predicted"/>
<dbReference type="Proteomes" id="UP000019486">
    <property type="component" value="Unassembled WGS sequence"/>
</dbReference>
<dbReference type="STRING" id="1385369.N825_34850"/>
<dbReference type="SFLD" id="SFLDS00003">
    <property type="entry name" value="Haloacid_Dehalogenase"/>
    <property type="match status" value="1"/>
</dbReference>
<dbReference type="Gene3D" id="1.10.150.520">
    <property type="match status" value="1"/>
</dbReference>
<dbReference type="NCBIfam" id="TIGR01549">
    <property type="entry name" value="HAD-SF-IA-v1"/>
    <property type="match status" value="1"/>
</dbReference>
<sequence>MAIQIRRPRPLTDLPSAVLFDTDNTLYPYEPAHVAAMDATRSKAARVLGISAQQFDDTFREARHQVKTRLGKTASSHSRLLYFQRMLELIGLRTQVLMALDLEQTYWRVFLSHATLFDNVKDFLDDLRIAGTSTAIITDLTVQIQFRKIVYFGLDQYFDHVVTSEEAGVDKPKEEPFKLALEKLGPITGSIWMIGDDPVCDIQGARDVVGAITFQKKHEGVRILDGDLGPDIVFEDYKELQVLLKGLSDLNGTPSARVEKSWPLGLPALRAAVESVPASLEKLLR</sequence>
<dbReference type="Gene3D" id="3.40.50.1000">
    <property type="entry name" value="HAD superfamily/HAD-like"/>
    <property type="match status" value="1"/>
</dbReference>
<evidence type="ECO:0000313" key="4">
    <source>
        <dbReference type="EMBL" id="EWY40472.1"/>
    </source>
</evidence>
<dbReference type="Pfam" id="PF00702">
    <property type="entry name" value="Hydrolase"/>
    <property type="match status" value="1"/>
</dbReference>
<reference evidence="4 5" key="1">
    <citation type="submission" date="2013-08" db="EMBL/GenBank/DDBJ databases">
        <title>The genome sequence of Skermanella stibiiresistens.</title>
        <authorList>
            <person name="Zhu W."/>
            <person name="Wang G."/>
        </authorList>
    </citation>
    <scope>NUCLEOTIDE SEQUENCE [LARGE SCALE GENOMIC DNA]</scope>
    <source>
        <strain evidence="4 5">SB22</strain>
    </source>
</reference>
<dbReference type="PRINTS" id="PR00413">
    <property type="entry name" value="HADHALOGNASE"/>
</dbReference>
<keyword evidence="2 4" id="KW-0378">Hydrolase</keyword>
<protein>
    <submittedName>
        <fullName evidence="4">Hydrolase</fullName>
    </submittedName>
</protein>
<evidence type="ECO:0000256" key="2">
    <source>
        <dbReference type="ARBA" id="ARBA00022801"/>
    </source>
</evidence>
<evidence type="ECO:0000256" key="1">
    <source>
        <dbReference type="ARBA" id="ARBA00001946"/>
    </source>
</evidence>
<dbReference type="InterPro" id="IPR036412">
    <property type="entry name" value="HAD-like_sf"/>
</dbReference>
<keyword evidence="5" id="KW-1185">Reference proteome</keyword>
<gene>
    <name evidence="4" type="ORF">N825_34850</name>
</gene>
<dbReference type="SUPFAM" id="SSF56784">
    <property type="entry name" value="HAD-like"/>
    <property type="match status" value="1"/>
</dbReference>
<dbReference type="RefSeq" id="WP_063833744.1">
    <property type="nucleotide sequence ID" value="NZ_AVFL01000007.1"/>
</dbReference>
<evidence type="ECO:0000313" key="5">
    <source>
        <dbReference type="Proteomes" id="UP000019486"/>
    </source>
</evidence>
<comment type="cofactor">
    <cofactor evidence="1">
        <name>Mg(2+)</name>
        <dbReference type="ChEBI" id="CHEBI:18420"/>
    </cofactor>
</comment>
<dbReference type="EMBL" id="AVFL01000007">
    <property type="protein sequence ID" value="EWY40472.1"/>
    <property type="molecule type" value="Genomic_DNA"/>
</dbReference>
<dbReference type="OrthoDB" id="9809962at2"/>
<evidence type="ECO:0000256" key="3">
    <source>
        <dbReference type="ARBA" id="ARBA00022842"/>
    </source>
</evidence>
<comment type="caution">
    <text evidence="4">The sequence shown here is derived from an EMBL/GenBank/DDBJ whole genome shotgun (WGS) entry which is preliminary data.</text>
</comment>
<dbReference type="InterPro" id="IPR051400">
    <property type="entry name" value="HAD-like_hydrolase"/>
</dbReference>
<dbReference type="GO" id="GO:0044281">
    <property type="term" value="P:small molecule metabolic process"/>
    <property type="evidence" value="ECO:0007669"/>
    <property type="project" value="UniProtKB-ARBA"/>
</dbReference>
<organism evidence="4 5">
    <name type="scientific">Skermanella stibiiresistens SB22</name>
    <dbReference type="NCBI Taxonomy" id="1385369"/>
    <lineage>
        <taxon>Bacteria</taxon>
        <taxon>Pseudomonadati</taxon>
        <taxon>Pseudomonadota</taxon>
        <taxon>Alphaproteobacteria</taxon>
        <taxon>Rhodospirillales</taxon>
        <taxon>Azospirillaceae</taxon>
        <taxon>Skermanella</taxon>
    </lineage>
</organism>
<dbReference type="PANTHER" id="PTHR46470">
    <property type="entry name" value="N-ACYLNEURAMINATE-9-PHOSPHATASE"/>
    <property type="match status" value="1"/>
</dbReference>
<accession>W9H6Z7</accession>
<dbReference type="SFLD" id="SFLDG01129">
    <property type="entry name" value="C1.5:_HAD__Beta-PGM__Phosphata"/>
    <property type="match status" value="1"/>
</dbReference>
<name>W9H6Z7_9PROT</name>